<dbReference type="AlphaFoldDB" id="A0A1E3V749"/>
<keyword evidence="3" id="KW-0732">Signal</keyword>
<evidence type="ECO:0000256" key="3">
    <source>
        <dbReference type="SAM" id="SignalP"/>
    </source>
</evidence>
<reference evidence="6" key="1">
    <citation type="submission" date="2016-05" db="EMBL/GenBank/DDBJ databases">
        <authorList>
            <person name="Li Y."/>
        </authorList>
    </citation>
    <scope>NUCLEOTIDE SEQUENCE [LARGE SCALE GENOMIC DNA]</scope>
    <source>
        <strain evidence="6">YIC4027</strain>
    </source>
</reference>
<evidence type="ECO:0000259" key="4">
    <source>
        <dbReference type="Pfam" id="PF00080"/>
    </source>
</evidence>
<dbReference type="PANTHER" id="PTHR10003">
    <property type="entry name" value="SUPEROXIDE DISMUTASE CU-ZN -RELATED"/>
    <property type="match status" value="1"/>
</dbReference>
<evidence type="ECO:0000256" key="1">
    <source>
        <dbReference type="ARBA" id="ARBA00010457"/>
    </source>
</evidence>
<dbReference type="EC" id="1.15.1.1" evidence="2"/>
<sequence>MIRTIAVVAFAAGLATAAAAQQSSQTATADFIGKDRKETGRATLTAGGKGVLLEVEVSGLPKDTWVAFHVHEMGNCDPAESFKSAGSHFAGEDENAEHGFLAANGPHAGDLPNQYVGADGVLRAHVFNSFVSLDETGTAIRGRALVIHQNSDDNRSQPDGGGGERLACAVIR</sequence>
<dbReference type="InterPro" id="IPR018152">
    <property type="entry name" value="SOD_Cu/Zn_BS"/>
</dbReference>
<comment type="similarity">
    <text evidence="1 2">Belongs to the Cu-Zn superoxide dismutase family.</text>
</comment>
<dbReference type="OrthoDB" id="5431326at2"/>
<comment type="cofactor">
    <cofactor evidence="2">
        <name>Zn(2+)</name>
        <dbReference type="ChEBI" id="CHEBI:29105"/>
    </cofactor>
    <text evidence="2">Binds 1 zinc ion per subunit.</text>
</comment>
<evidence type="ECO:0000313" key="5">
    <source>
        <dbReference type="EMBL" id="ODR89453.1"/>
    </source>
</evidence>
<keyword evidence="6" id="KW-1185">Reference proteome</keyword>
<dbReference type="Pfam" id="PF00080">
    <property type="entry name" value="Sod_Cu"/>
    <property type="match status" value="1"/>
</dbReference>
<dbReference type="GO" id="GO:0004784">
    <property type="term" value="F:superoxide dismutase activity"/>
    <property type="evidence" value="ECO:0007669"/>
    <property type="project" value="UniProtKB-EC"/>
</dbReference>
<comment type="catalytic activity">
    <reaction evidence="2">
        <text>2 superoxide + 2 H(+) = H2O2 + O2</text>
        <dbReference type="Rhea" id="RHEA:20696"/>
        <dbReference type="ChEBI" id="CHEBI:15378"/>
        <dbReference type="ChEBI" id="CHEBI:15379"/>
        <dbReference type="ChEBI" id="CHEBI:16240"/>
        <dbReference type="ChEBI" id="CHEBI:18421"/>
        <dbReference type="EC" id="1.15.1.1"/>
    </reaction>
</comment>
<feature type="signal peptide" evidence="3">
    <location>
        <begin position="1"/>
        <end position="20"/>
    </location>
</feature>
<dbReference type="SUPFAM" id="SSF49329">
    <property type="entry name" value="Cu,Zn superoxide dismutase-like"/>
    <property type="match status" value="1"/>
</dbReference>
<proteinExistence type="inferred from homology"/>
<dbReference type="GO" id="GO:0005507">
    <property type="term" value="F:copper ion binding"/>
    <property type="evidence" value="ECO:0007669"/>
    <property type="project" value="InterPro"/>
</dbReference>
<accession>A0A1E3V749</accession>
<comment type="function">
    <text evidence="2">Destroys radicals which are normally produced within the cells and which are toxic to biological systems.</text>
</comment>
<comment type="cofactor">
    <cofactor evidence="2">
        <name>Cu cation</name>
        <dbReference type="ChEBI" id="CHEBI:23378"/>
    </cofactor>
    <text evidence="2">Binds 1 copper ion per subunit.</text>
</comment>
<evidence type="ECO:0000313" key="6">
    <source>
        <dbReference type="Proteomes" id="UP000094342"/>
    </source>
</evidence>
<dbReference type="InterPro" id="IPR001424">
    <property type="entry name" value="SOD_Cu_Zn_dom"/>
</dbReference>
<feature type="domain" description="Superoxide dismutase copper/zinc binding" evidence="4">
    <location>
        <begin position="39"/>
        <end position="171"/>
    </location>
</feature>
<dbReference type="EMBL" id="LYBW01000062">
    <property type="protein sequence ID" value="ODR89453.1"/>
    <property type="molecule type" value="Genomic_DNA"/>
</dbReference>
<name>A0A1E3V749_9HYPH</name>
<dbReference type="STRING" id="1752398.A8M32_22225"/>
<dbReference type="InterPro" id="IPR024134">
    <property type="entry name" value="SOD_Cu/Zn_/chaperone"/>
</dbReference>
<protein>
    <recommendedName>
        <fullName evidence="2">Superoxide dismutase [Cu-Zn]</fullName>
        <ecNumber evidence="2">1.15.1.1</ecNumber>
    </recommendedName>
</protein>
<comment type="caution">
    <text evidence="5">The sequence shown here is derived from an EMBL/GenBank/DDBJ whole genome shotgun (WGS) entry which is preliminary data.</text>
</comment>
<keyword evidence="2" id="KW-0560">Oxidoreductase</keyword>
<gene>
    <name evidence="5" type="ORF">A8M32_22225</name>
</gene>
<dbReference type="InterPro" id="IPR036423">
    <property type="entry name" value="SOD-like_Cu/Zn_dom_sf"/>
</dbReference>
<dbReference type="Proteomes" id="UP000094342">
    <property type="component" value="Unassembled WGS sequence"/>
</dbReference>
<keyword evidence="2" id="KW-0862">Zinc</keyword>
<dbReference type="Gene3D" id="2.60.40.200">
    <property type="entry name" value="Superoxide dismutase, copper/zinc binding domain"/>
    <property type="match status" value="1"/>
</dbReference>
<evidence type="ECO:0000256" key="2">
    <source>
        <dbReference type="RuleBase" id="RU000393"/>
    </source>
</evidence>
<keyword evidence="2" id="KW-0186">Copper</keyword>
<organism evidence="5 6">
    <name type="scientific">Sinorhizobium alkalisoli</name>
    <dbReference type="NCBI Taxonomy" id="1752398"/>
    <lineage>
        <taxon>Bacteria</taxon>
        <taxon>Pseudomonadati</taxon>
        <taxon>Pseudomonadota</taxon>
        <taxon>Alphaproteobacteria</taxon>
        <taxon>Hyphomicrobiales</taxon>
        <taxon>Rhizobiaceae</taxon>
        <taxon>Sinorhizobium/Ensifer group</taxon>
        <taxon>Sinorhizobium</taxon>
    </lineage>
</organism>
<keyword evidence="2" id="KW-0479">Metal-binding</keyword>
<dbReference type="PROSITE" id="PS00332">
    <property type="entry name" value="SOD_CU_ZN_2"/>
    <property type="match status" value="1"/>
</dbReference>
<feature type="chain" id="PRO_5009137972" description="Superoxide dismutase [Cu-Zn]" evidence="3">
    <location>
        <begin position="21"/>
        <end position="172"/>
    </location>
</feature>